<evidence type="ECO:0000256" key="3">
    <source>
        <dbReference type="ARBA" id="ARBA00022692"/>
    </source>
</evidence>
<gene>
    <name evidence="7" type="ORF">FJN17_01035</name>
</gene>
<evidence type="ECO:0000256" key="4">
    <source>
        <dbReference type="ARBA" id="ARBA00022989"/>
    </source>
</evidence>
<feature type="transmembrane region" description="Helical" evidence="6">
    <location>
        <begin position="124"/>
        <end position="145"/>
    </location>
</feature>
<reference evidence="7 8" key="2">
    <citation type="journal article" date="2020" name="Int. J. Syst. Evol. Microbiol.">
        <title>Description and complete genome sequences of Bradyrhizobium symbiodeficiens sp. nov., a non-symbiotic bacterium associated with legumes native to Canada.</title>
        <authorList>
            <person name="Bromfield E.S.P."/>
            <person name="Cloutier S."/>
            <person name="Nguyen H.D.T."/>
        </authorList>
    </citation>
    <scope>NUCLEOTIDE SEQUENCE [LARGE SCALE GENOMIC DNA]</scope>
    <source>
        <strain evidence="7 8">65S1MB</strain>
    </source>
</reference>
<dbReference type="EMBL" id="CP041090">
    <property type="protein sequence ID" value="QDF36258.1"/>
    <property type="molecule type" value="Genomic_DNA"/>
</dbReference>
<evidence type="ECO:0000256" key="6">
    <source>
        <dbReference type="SAM" id="Phobius"/>
    </source>
</evidence>
<organism evidence="7 8">
    <name type="scientific">Bradyrhizobium symbiodeficiens</name>
    <dbReference type="NCBI Taxonomy" id="1404367"/>
    <lineage>
        <taxon>Bacteria</taxon>
        <taxon>Pseudomonadati</taxon>
        <taxon>Pseudomonadota</taxon>
        <taxon>Alphaproteobacteria</taxon>
        <taxon>Hyphomicrobiales</taxon>
        <taxon>Nitrobacteraceae</taxon>
        <taxon>Bradyrhizobium</taxon>
    </lineage>
</organism>
<comment type="subcellular location">
    <subcellularLocation>
        <location evidence="1">Cell membrane</location>
        <topology evidence="1">Multi-pass membrane protein</topology>
    </subcellularLocation>
</comment>
<dbReference type="PANTHER" id="PTHR30250">
    <property type="entry name" value="PST FAMILY PREDICTED COLANIC ACID TRANSPORTER"/>
    <property type="match status" value="1"/>
</dbReference>
<keyword evidence="8" id="KW-1185">Reference proteome</keyword>
<feature type="transmembrane region" description="Helical" evidence="6">
    <location>
        <begin position="261"/>
        <end position="280"/>
    </location>
</feature>
<feature type="transmembrane region" description="Helical" evidence="6">
    <location>
        <begin position="191"/>
        <end position="210"/>
    </location>
</feature>
<dbReference type="InterPro" id="IPR050833">
    <property type="entry name" value="Poly_Biosynth_Transport"/>
</dbReference>
<name>A0ABX5VZZ7_9BRAD</name>
<keyword evidence="4 6" id="KW-1133">Transmembrane helix</keyword>
<proteinExistence type="predicted"/>
<accession>A0ABX5VZZ7</accession>
<dbReference type="PANTHER" id="PTHR30250:SF11">
    <property type="entry name" value="O-ANTIGEN TRANSPORTER-RELATED"/>
    <property type="match status" value="1"/>
</dbReference>
<feature type="transmembrane region" description="Helical" evidence="6">
    <location>
        <begin position="17"/>
        <end position="39"/>
    </location>
</feature>
<feature type="transmembrane region" description="Helical" evidence="6">
    <location>
        <begin position="222"/>
        <end position="241"/>
    </location>
</feature>
<sequence>MFRIVGFLGPKLPMFRLFAGSIGSLGVGIVAQTVAFVLLARSLGAGQFGELTTISAVTALANSWCGFGPGEALRRIVSRDSGRYAEALGHTLTMILVTGAVLTVLVVGGMLFASTIDRGDPSSWLQILLLLVPVNVAFPSIFNLTENIFLARGDFKRANLINGGTGVARACAAVAACGLFGVTSLQGWAMWWASTHVVIGLVCLAMVWRFGRPHWCVIRREVWLGGSLAFSSFLIMLRHSVDVLVLSAVAPPDFVGIYGAGRRLIGAALVVPGAFDRVIYGKLAIAGRDGPLSSLRLATKYLPYSLGISATTSVGLFLIAPYMSLVFGPAFVAASDVVRALAWTVIPTAVQFLAFDALNAAEQHKISTVVSGVANAVGAMMVVLLGTAYGTAGIYAALYFSDLTRGGGLWLALNLSARRQRHIEAYEVSAKSRIFG</sequence>
<feature type="transmembrane region" description="Helical" evidence="6">
    <location>
        <begin position="340"/>
        <end position="361"/>
    </location>
</feature>
<feature type="transmembrane region" description="Helical" evidence="6">
    <location>
        <begin position="87"/>
        <end position="112"/>
    </location>
</feature>
<evidence type="ECO:0000313" key="7">
    <source>
        <dbReference type="EMBL" id="QDF36258.1"/>
    </source>
</evidence>
<dbReference type="RefSeq" id="WP_140477507.1">
    <property type="nucleotide sequence ID" value="NZ_CP041090.2"/>
</dbReference>
<reference evidence="8" key="1">
    <citation type="submission" date="2019-06" db="EMBL/GenBank/DDBJ databases">
        <title>Whole-Genome Sequence of Bradyrhizobium sp. 3 Strain 65S1MB.</title>
        <authorList>
            <person name="Bromfield E.S.P."/>
            <person name="Cloutier S."/>
            <person name="Nguyen H.D.T."/>
        </authorList>
    </citation>
    <scope>NUCLEOTIDE SEQUENCE [LARGE SCALE GENOMIC DNA]</scope>
    <source>
        <strain evidence="8">65S1MB</strain>
    </source>
</reference>
<evidence type="ECO:0000256" key="1">
    <source>
        <dbReference type="ARBA" id="ARBA00004651"/>
    </source>
</evidence>
<keyword evidence="5 6" id="KW-0472">Membrane</keyword>
<evidence type="ECO:0000256" key="5">
    <source>
        <dbReference type="ARBA" id="ARBA00023136"/>
    </source>
</evidence>
<dbReference type="Pfam" id="PF01943">
    <property type="entry name" value="Polysacc_synt"/>
    <property type="match status" value="1"/>
</dbReference>
<evidence type="ECO:0000313" key="8">
    <source>
        <dbReference type="Proteomes" id="UP000319298"/>
    </source>
</evidence>
<feature type="transmembrane region" description="Helical" evidence="6">
    <location>
        <begin position="373"/>
        <end position="400"/>
    </location>
</feature>
<keyword evidence="2" id="KW-1003">Cell membrane</keyword>
<protein>
    <submittedName>
        <fullName evidence="7">Oligosaccharide flippase family protein</fullName>
    </submittedName>
</protein>
<keyword evidence="3 6" id="KW-0812">Transmembrane</keyword>
<dbReference type="InterPro" id="IPR002797">
    <property type="entry name" value="Polysacc_synth"/>
</dbReference>
<feature type="transmembrane region" description="Helical" evidence="6">
    <location>
        <begin position="166"/>
        <end position="185"/>
    </location>
</feature>
<evidence type="ECO:0000256" key="2">
    <source>
        <dbReference type="ARBA" id="ARBA00022475"/>
    </source>
</evidence>
<feature type="transmembrane region" description="Helical" evidence="6">
    <location>
        <begin position="301"/>
        <end position="320"/>
    </location>
</feature>
<dbReference type="Proteomes" id="UP000319298">
    <property type="component" value="Chromosome"/>
</dbReference>